<feature type="non-terminal residue" evidence="2">
    <location>
        <position position="90"/>
    </location>
</feature>
<dbReference type="EMBL" id="JAEMOS010000037">
    <property type="protein sequence ID" value="MBJ7267566.1"/>
    <property type="molecule type" value="Genomic_DNA"/>
</dbReference>
<feature type="transmembrane region" description="Helical" evidence="1">
    <location>
        <begin position="12"/>
        <end position="43"/>
    </location>
</feature>
<evidence type="ECO:0000313" key="2">
    <source>
        <dbReference type="EMBL" id="MBJ7267566.1"/>
    </source>
</evidence>
<proteinExistence type="predicted"/>
<evidence type="ECO:0000256" key="1">
    <source>
        <dbReference type="SAM" id="Phobius"/>
    </source>
</evidence>
<evidence type="ECO:0000313" key="3">
    <source>
        <dbReference type="Proteomes" id="UP000655994"/>
    </source>
</evidence>
<dbReference type="Proteomes" id="UP000655994">
    <property type="component" value="Unassembled WGS sequence"/>
</dbReference>
<organism evidence="2 3">
    <name type="scientific">Idiomarina abyssalis</name>
    <dbReference type="NCBI Taxonomy" id="86102"/>
    <lineage>
        <taxon>Bacteria</taxon>
        <taxon>Pseudomonadati</taxon>
        <taxon>Pseudomonadota</taxon>
        <taxon>Gammaproteobacteria</taxon>
        <taxon>Alteromonadales</taxon>
        <taxon>Idiomarinaceae</taxon>
        <taxon>Idiomarina</taxon>
    </lineage>
</organism>
<dbReference type="PANTHER" id="PTHR43478">
    <property type="entry name" value="NA+/H+ ANTIPORTER-RELATED"/>
    <property type="match status" value="1"/>
</dbReference>
<name>A0ABS0Z4B4_9GAMM</name>
<protein>
    <submittedName>
        <fullName evidence="2">Sodium:proton antiporter</fullName>
    </submittedName>
</protein>
<comment type="caution">
    <text evidence="2">The sequence shown here is derived from an EMBL/GenBank/DDBJ whole genome shotgun (WGS) entry which is preliminary data.</text>
</comment>
<accession>A0ABS0Z4B4</accession>
<feature type="transmembrane region" description="Helical" evidence="1">
    <location>
        <begin position="63"/>
        <end position="81"/>
    </location>
</feature>
<reference evidence="2 3" key="1">
    <citation type="submission" date="2020-09" db="EMBL/GenBank/DDBJ databases">
        <title>Draft Genomes of Bacterial Isolates from North Pond Shallow Sediments.</title>
        <authorList>
            <person name="Kiel Reese B."/>
            <person name="Mullis M."/>
            <person name="Weisend R.E."/>
        </authorList>
    </citation>
    <scope>NUCLEOTIDE SEQUENCE [LARGE SCALE GENOMIC DNA]</scope>
    <source>
        <strain evidence="2 3">KJE-3</strain>
    </source>
</reference>
<keyword evidence="1" id="KW-1133">Transmembrane helix</keyword>
<keyword evidence="1" id="KW-0812">Transmembrane</keyword>
<keyword evidence="3" id="KW-1185">Reference proteome</keyword>
<dbReference type="PANTHER" id="PTHR43478:SF1">
    <property type="entry name" value="NA+_H+ ANTIPORTER NHAC-LIKE C-TERMINAL DOMAIN-CONTAINING PROTEIN"/>
    <property type="match status" value="1"/>
</dbReference>
<keyword evidence="1" id="KW-0472">Membrane</keyword>
<sequence>MELSWTSLLPSLLAIVFAIVTRKVLLALIGGIILANILLFWPAPENIAYGTLNSTWDTLVDPSNMLVWFFTLGIGALFGVLENGGTFKQF</sequence>
<gene>
    <name evidence="2" type="ORF">JHC10_11535</name>
</gene>